<comment type="caution">
    <text evidence="2">The sequence shown here is derived from an EMBL/GenBank/DDBJ whole genome shotgun (WGS) entry which is preliminary data.</text>
</comment>
<evidence type="ECO:0000313" key="2">
    <source>
        <dbReference type="EMBL" id="KAG5647195.1"/>
    </source>
</evidence>
<protein>
    <submittedName>
        <fullName evidence="2">Uncharacterized protein</fullName>
    </submittedName>
</protein>
<dbReference type="OrthoDB" id="2910287at2759"/>
<evidence type="ECO:0000313" key="3">
    <source>
        <dbReference type="Proteomes" id="UP000775547"/>
    </source>
</evidence>
<dbReference type="Proteomes" id="UP000775547">
    <property type="component" value="Unassembled WGS sequence"/>
</dbReference>
<organism evidence="2 3">
    <name type="scientific">Asterophora parasitica</name>
    <dbReference type="NCBI Taxonomy" id="117018"/>
    <lineage>
        <taxon>Eukaryota</taxon>
        <taxon>Fungi</taxon>
        <taxon>Dikarya</taxon>
        <taxon>Basidiomycota</taxon>
        <taxon>Agaricomycotina</taxon>
        <taxon>Agaricomycetes</taxon>
        <taxon>Agaricomycetidae</taxon>
        <taxon>Agaricales</taxon>
        <taxon>Tricholomatineae</taxon>
        <taxon>Lyophyllaceae</taxon>
        <taxon>Asterophora</taxon>
    </lineage>
</organism>
<reference evidence="2" key="1">
    <citation type="submission" date="2020-07" db="EMBL/GenBank/DDBJ databases">
        <authorList>
            <person name="Nieuwenhuis M."/>
            <person name="Van De Peppel L.J.J."/>
        </authorList>
    </citation>
    <scope>NUCLEOTIDE SEQUENCE</scope>
    <source>
        <strain evidence="2">AP01</strain>
        <tissue evidence="2">Mycelium</tissue>
    </source>
</reference>
<dbReference type="EMBL" id="JABCKV010000012">
    <property type="protein sequence ID" value="KAG5647195.1"/>
    <property type="molecule type" value="Genomic_DNA"/>
</dbReference>
<gene>
    <name evidence="2" type="ORF">DXG03_001154</name>
</gene>
<keyword evidence="1" id="KW-0732">Signal</keyword>
<sequence>MTKILSLLSVALALAASSQAAAVDGEILVRTRAVTNACVHVLIPDLQKRQSSGSIRICSAPNLSGTCDTLYVTYPGCQSLPVLAPAWDNLVISAVPLSSKSLACTAYENSSCTGASVTFTFGGPQNVGQIVPGISAFACSLIPPPF</sequence>
<evidence type="ECO:0000256" key="1">
    <source>
        <dbReference type="SAM" id="SignalP"/>
    </source>
</evidence>
<name>A0A9P7GD68_9AGAR</name>
<accession>A0A9P7GD68</accession>
<reference evidence="2" key="2">
    <citation type="submission" date="2021-10" db="EMBL/GenBank/DDBJ databases">
        <title>Phylogenomics reveals ancestral predisposition of the termite-cultivated fungus Termitomyces towards a domesticated lifestyle.</title>
        <authorList>
            <person name="Auxier B."/>
            <person name="Grum-Grzhimaylo A."/>
            <person name="Cardenas M.E."/>
            <person name="Lodge J.D."/>
            <person name="Laessoe T."/>
            <person name="Pedersen O."/>
            <person name="Smith M.E."/>
            <person name="Kuyper T.W."/>
            <person name="Franco-Molano E.A."/>
            <person name="Baroni T.J."/>
            <person name="Aanen D.K."/>
        </authorList>
    </citation>
    <scope>NUCLEOTIDE SEQUENCE</scope>
    <source>
        <strain evidence="2">AP01</strain>
        <tissue evidence="2">Mycelium</tissue>
    </source>
</reference>
<proteinExistence type="predicted"/>
<keyword evidence="3" id="KW-1185">Reference proteome</keyword>
<feature type="signal peptide" evidence="1">
    <location>
        <begin position="1"/>
        <end position="20"/>
    </location>
</feature>
<dbReference type="AlphaFoldDB" id="A0A9P7GD68"/>
<feature type="chain" id="PRO_5040441321" evidence="1">
    <location>
        <begin position="21"/>
        <end position="146"/>
    </location>
</feature>